<sequence length="226" mass="24147">MRMGYRGMMAAALLAGLWAPVQAAKLDEVFNGKMLGATQRYLESVAGVPRSEFGDVHEFEVQGCPVEATIVAGQAQALRLEIGPKCQPDLSSFIDAYAPPKNQALSFGGFEKTAGPLKYMADCLMSCGNAADPVVYGFWDGPRAAQFLQVLLEAEQVEDAALSAAGDWEAQMLKARGEDYVMDLGFNCDDQFNAQASKAFKAVKATAVTIGHDLAVPQALTQACPK</sequence>
<accession>A0A157S6W6</accession>
<dbReference type="KEGG" id="btrm:SAMEA390648700117"/>
<evidence type="ECO:0000256" key="1">
    <source>
        <dbReference type="SAM" id="SignalP"/>
    </source>
</evidence>
<keyword evidence="1" id="KW-0732">Signal</keyword>
<feature type="chain" id="PRO_5009816731" description="Lipoprotein" evidence="1">
    <location>
        <begin position="24"/>
        <end position="226"/>
    </location>
</feature>
<gene>
    <name evidence="2" type="ORF">SAMEA3906487_00117</name>
</gene>
<dbReference type="EMBL" id="LT546645">
    <property type="protein sequence ID" value="SAI66154.1"/>
    <property type="molecule type" value="Genomic_DNA"/>
</dbReference>
<dbReference type="Proteomes" id="UP000076825">
    <property type="component" value="Chromosome 1"/>
</dbReference>
<reference evidence="2 3" key="1">
    <citation type="submission" date="2016-04" db="EMBL/GenBank/DDBJ databases">
        <authorList>
            <consortium name="Pathogen Informatics"/>
        </authorList>
    </citation>
    <scope>NUCLEOTIDE SEQUENCE [LARGE SCALE GENOMIC DNA]</scope>
    <source>
        <strain evidence="2 3">H044680328</strain>
    </source>
</reference>
<name>A0A157S6W6_9BORD</name>
<organism evidence="2 3">
    <name type="scientific">Bordetella trematum</name>
    <dbReference type="NCBI Taxonomy" id="123899"/>
    <lineage>
        <taxon>Bacteria</taxon>
        <taxon>Pseudomonadati</taxon>
        <taxon>Pseudomonadota</taxon>
        <taxon>Betaproteobacteria</taxon>
        <taxon>Burkholderiales</taxon>
        <taxon>Alcaligenaceae</taxon>
        <taxon>Bordetella</taxon>
    </lineage>
</organism>
<dbReference type="eggNOG" id="ENOG50346HX">
    <property type="taxonomic scope" value="Bacteria"/>
</dbReference>
<dbReference type="OrthoDB" id="7202255at2"/>
<keyword evidence="3" id="KW-1185">Reference proteome</keyword>
<proteinExistence type="predicted"/>
<evidence type="ECO:0008006" key="4">
    <source>
        <dbReference type="Google" id="ProtNLM"/>
    </source>
</evidence>
<protein>
    <recommendedName>
        <fullName evidence="4">Lipoprotein</fullName>
    </recommendedName>
</protein>
<dbReference type="AlphaFoldDB" id="A0A157S6W6"/>
<feature type="signal peptide" evidence="1">
    <location>
        <begin position="1"/>
        <end position="23"/>
    </location>
</feature>
<dbReference type="PATRIC" id="fig|123899.6.peg.110"/>
<evidence type="ECO:0000313" key="2">
    <source>
        <dbReference type="EMBL" id="SAI66154.1"/>
    </source>
</evidence>
<evidence type="ECO:0000313" key="3">
    <source>
        <dbReference type="Proteomes" id="UP000076825"/>
    </source>
</evidence>